<dbReference type="SUPFAM" id="SSF48371">
    <property type="entry name" value="ARM repeat"/>
    <property type="match status" value="1"/>
</dbReference>
<feature type="domain" description="Mab-21-like nucleotidyltransferase" evidence="10">
    <location>
        <begin position="804"/>
        <end position="902"/>
    </location>
</feature>
<evidence type="ECO:0000256" key="9">
    <source>
        <dbReference type="SAM" id="MobiDB-lite"/>
    </source>
</evidence>
<gene>
    <name evidence="12" type="ORF">PLOB_00005978</name>
</gene>
<evidence type="ECO:0000313" key="12">
    <source>
        <dbReference type="EMBL" id="CAH3163829.1"/>
    </source>
</evidence>
<dbReference type="SMART" id="SM01265">
    <property type="entry name" value="Mab-21"/>
    <property type="match status" value="1"/>
</dbReference>
<feature type="region of interest" description="Disordered" evidence="9">
    <location>
        <begin position="402"/>
        <end position="457"/>
    </location>
</feature>
<evidence type="ECO:0000256" key="3">
    <source>
        <dbReference type="ARBA" id="ARBA00022679"/>
    </source>
</evidence>
<keyword evidence="7" id="KW-0067">ATP-binding</keyword>
<dbReference type="InterPro" id="IPR046903">
    <property type="entry name" value="Mab-21-like_nuc_Trfase"/>
</dbReference>
<accession>A0ABN8QJA8</accession>
<comment type="cofactor">
    <cofactor evidence="1">
        <name>Mg(2+)</name>
        <dbReference type="ChEBI" id="CHEBI:18420"/>
    </cofactor>
</comment>
<reference evidence="12 13" key="1">
    <citation type="submission" date="2022-05" db="EMBL/GenBank/DDBJ databases">
        <authorList>
            <consortium name="Genoscope - CEA"/>
            <person name="William W."/>
        </authorList>
    </citation>
    <scope>NUCLEOTIDE SEQUENCE [LARGE SCALE GENOMIC DNA]</scope>
</reference>
<feature type="compositionally biased region" description="Basic and acidic residues" evidence="9">
    <location>
        <begin position="434"/>
        <end position="449"/>
    </location>
</feature>
<dbReference type="EMBL" id="CALNXK010000127">
    <property type="protein sequence ID" value="CAH3163829.1"/>
    <property type="molecule type" value="Genomic_DNA"/>
</dbReference>
<dbReference type="Proteomes" id="UP001159405">
    <property type="component" value="Unassembled WGS sequence"/>
</dbReference>
<evidence type="ECO:0000256" key="8">
    <source>
        <dbReference type="ARBA" id="ARBA00022842"/>
    </source>
</evidence>
<feature type="compositionally biased region" description="Low complexity" evidence="9">
    <location>
        <begin position="588"/>
        <end position="598"/>
    </location>
</feature>
<dbReference type="PANTHER" id="PTHR10656">
    <property type="entry name" value="CELL FATE DETERMINING PROTEIN MAB21-RELATED"/>
    <property type="match status" value="1"/>
</dbReference>
<dbReference type="Pfam" id="PF20266">
    <property type="entry name" value="Mab-21_C"/>
    <property type="match status" value="1"/>
</dbReference>
<evidence type="ECO:0000256" key="6">
    <source>
        <dbReference type="ARBA" id="ARBA00022741"/>
    </source>
</evidence>
<name>A0ABN8QJA8_9CNID</name>
<proteinExistence type="inferred from homology"/>
<keyword evidence="8" id="KW-0460">Magnesium</keyword>
<comment type="caution">
    <text evidence="12">The sequence shown here is derived from an EMBL/GenBank/DDBJ whole genome shotgun (WGS) entry which is preliminary data.</text>
</comment>
<keyword evidence="6" id="KW-0547">Nucleotide-binding</keyword>
<dbReference type="InterPro" id="IPR016024">
    <property type="entry name" value="ARM-type_fold"/>
</dbReference>
<evidence type="ECO:0000313" key="13">
    <source>
        <dbReference type="Proteomes" id="UP001159405"/>
    </source>
</evidence>
<keyword evidence="3" id="KW-0808">Transferase</keyword>
<keyword evidence="13" id="KW-1185">Reference proteome</keyword>
<dbReference type="InterPro" id="IPR046906">
    <property type="entry name" value="Mab-21_HhH/H2TH-like"/>
</dbReference>
<organism evidence="12 13">
    <name type="scientific">Porites lobata</name>
    <dbReference type="NCBI Taxonomy" id="104759"/>
    <lineage>
        <taxon>Eukaryota</taxon>
        <taxon>Metazoa</taxon>
        <taxon>Cnidaria</taxon>
        <taxon>Anthozoa</taxon>
        <taxon>Hexacorallia</taxon>
        <taxon>Scleractinia</taxon>
        <taxon>Fungiina</taxon>
        <taxon>Poritidae</taxon>
        <taxon>Porites</taxon>
    </lineage>
</organism>
<evidence type="ECO:0000256" key="1">
    <source>
        <dbReference type="ARBA" id="ARBA00001946"/>
    </source>
</evidence>
<evidence type="ECO:0000256" key="7">
    <source>
        <dbReference type="ARBA" id="ARBA00022840"/>
    </source>
</evidence>
<protein>
    <submittedName>
        <fullName evidence="12">Uncharacterized protein</fullName>
    </submittedName>
</protein>
<keyword evidence="5" id="KW-0479">Metal-binding</keyword>
<dbReference type="Pfam" id="PF03281">
    <property type="entry name" value="Mab-21"/>
    <property type="match status" value="1"/>
</dbReference>
<evidence type="ECO:0000259" key="10">
    <source>
        <dbReference type="Pfam" id="PF03281"/>
    </source>
</evidence>
<feature type="compositionally biased region" description="Basic and acidic residues" evidence="9">
    <location>
        <begin position="408"/>
        <end position="417"/>
    </location>
</feature>
<keyword evidence="4" id="KW-0548">Nucleotidyltransferase</keyword>
<dbReference type="InterPro" id="IPR024810">
    <property type="entry name" value="MAB21L/cGLR"/>
</dbReference>
<feature type="domain" description="Mab-21-like HhH/H2TH-like" evidence="11">
    <location>
        <begin position="912"/>
        <end position="1005"/>
    </location>
</feature>
<evidence type="ECO:0000256" key="5">
    <source>
        <dbReference type="ARBA" id="ARBA00022723"/>
    </source>
</evidence>
<dbReference type="Gene3D" id="1.10.1410.40">
    <property type="match status" value="1"/>
</dbReference>
<sequence length="1029" mass="116484">MENDLADRFISERIIRKLKDTLQAQSSLPQNDLSLQLSCMQASASTLLEVKNILDGLSKASVKSVADTLANSDVHFVLQRFLFSAYYFLPSDGGMVASFTKEEVNRLSGKLIFCPLYVALVEVLTHLVASPTFASSLSSTKILQLLLQDLNVLVLPSSEPDHFKMLLANIQFLWQVSKSPATSVLFCNVSDTLLILINVFVSYQGPFEQLTTLVKSLVMFIAASVADDETSVYLLAEESCLDFIVDILRKSVSTGETYLNYQGVYAVDIASCIEKMSRFAGLQEALLGQGVVELLVTMIQIGDPFDDSAAASAMNALMQFYGETDVPVLLQGLASEIDSSSERLELFSHNLKEQDVVPKNGDKKEVRSAEEEALVSKVQQLSLETEGCNVTEQLQRFKSEGLEQNMEGIKENTDKKTGVSLFDGETTSNATDNDADRKEDGATETEKPKGLSQESMECDIGDDQQKEKFAVEMLELNGKVVECEVKSAEDVFSLQKDGGQRCDSDREPKTMSTAGSKEIEEKEMEILPTQPLLEVTRQSETFKAVSPEQEDISSYLKEQIKSMGEDEIKYLTIPTPFQQPDLIKQPEPESTQQSSQKPFHYQQAGTDPVSGQDLHDIHWSLIELGVHNMYDAKVVGLLNELLEESKLREAGVFDILNHVPRVYTFKFLRTGSMERQLRVVPAYNKGGINAPFIHAQPEIDYHLVLKKFIFQMVPDHGSKMHFPGFTVIGPWLEKIPADLEEWNFCFVPLKSQFVEGKTQLYLSAEILKANFFYPILLSFVHMNIRYRILEAKGENLTKEKLKQESITLRKIEENGPAVTVHYLHNYLTVDYVLSLRHIQWPLCAAEWGSRQRYWPNSDTVNDVIRYGCHLVPKQPPTLSKEDPLYGLFFQYSFARAENILLNKLNEDNPVLTDCLRMLKFLCEMHFDRPQLLKSYHMQTIILLAAERLPLSHWKADNFVKHLLDLLDDLLHFLVAQYLPNYFIPAQNLFQQFSSDFLIDVAKRVSKVRKNPIKYLTPSRDPERFGIFLI</sequence>
<dbReference type="PANTHER" id="PTHR10656:SF42">
    <property type="entry name" value="CYCLIC GMP-AMP SYNTHASE-LIKE PROTEIN-RELATED"/>
    <property type="match status" value="1"/>
</dbReference>
<evidence type="ECO:0000256" key="4">
    <source>
        <dbReference type="ARBA" id="ARBA00022695"/>
    </source>
</evidence>
<evidence type="ECO:0000259" key="11">
    <source>
        <dbReference type="Pfam" id="PF20266"/>
    </source>
</evidence>
<comment type="similarity">
    <text evidence="2">Belongs to the mab-21 family.</text>
</comment>
<evidence type="ECO:0000256" key="2">
    <source>
        <dbReference type="ARBA" id="ARBA00008307"/>
    </source>
</evidence>
<feature type="region of interest" description="Disordered" evidence="9">
    <location>
        <begin position="579"/>
        <end position="607"/>
    </location>
</feature>